<proteinExistence type="predicted"/>
<dbReference type="PANTHER" id="PTHR48111:SF39">
    <property type="entry name" value="TRANSCRIPTIONAL REGULATORY PROTEIN CPXR"/>
    <property type="match status" value="1"/>
</dbReference>
<dbReference type="InterPro" id="IPR036388">
    <property type="entry name" value="WH-like_DNA-bd_sf"/>
</dbReference>
<evidence type="ECO:0000259" key="10">
    <source>
        <dbReference type="PROSITE" id="PS50110"/>
    </source>
</evidence>
<dbReference type="Pfam" id="PF00486">
    <property type="entry name" value="Trans_reg_C"/>
    <property type="match status" value="1"/>
</dbReference>
<evidence type="ECO:0000256" key="4">
    <source>
        <dbReference type="ARBA" id="ARBA00023012"/>
    </source>
</evidence>
<evidence type="ECO:0000256" key="6">
    <source>
        <dbReference type="ARBA" id="ARBA00023125"/>
    </source>
</evidence>
<feature type="domain" description="OmpR/PhoB-type" evidence="11">
    <location>
        <begin position="126"/>
        <end position="226"/>
    </location>
</feature>
<evidence type="ECO:0000256" key="2">
    <source>
        <dbReference type="ARBA" id="ARBA00022490"/>
    </source>
</evidence>
<keyword evidence="13" id="KW-1185">Reference proteome</keyword>
<evidence type="ECO:0000256" key="5">
    <source>
        <dbReference type="ARBA" id="ARBA00023015"/>
    </source>
</evidence>
<name>A0A6N6VH26_9HYPH</name>
<dbReference type="Gene3D" id="1.10.10.10">
    <property type="entry name" value="Winged helix-like DNA-binding domain superfamily/Winged helix DNA-binding domain"/>
    <property type="match status" value="1"/>
</dbReference>
<dbReference type="InterPro" id="IPR058124">
    <property type="entry name" value="CpxR-like_REC"/>
</dbReference>
<feature type="domain" description="Response regulatory" evidence="10">
    <location>
        <begin position="3"/>
        <end position="115"/>
    </location>
</feature>
<dbReference type="Gene3D" id="6.10.250.690">
    <property type="match status" value="1"/>
</dbReference>
<evidence type="ECO:0000256" key="8">
    <source>
        <dbReference type="PROSITE-ProRule" id="PRU00169"/>
    </source>
</evidence>
<dbReference type="SUPFAM" id="SSF52172">
    <property type="entry name" value="CheY-like"/>
    <property type="match status" value="1"/>
</dbReference>
<reference evidence="12 13" key="1">
    <citation type="submission" date="2019-09" db="EMBL/GenBank/DDBJ databases">
        <title>Parvibaculum sedimenti sp. nov., isolated from sediment.</title>
        <authorList>
            <person name="Wang Y."/>
        </authorList>
    </citation>
    <scope>NUCLEOTIDE SEQUENCE [LARGE SCALE GENOMIC DNA]</scope>
    <source>
        <strain evidence="12 13">HXT-9</strain>
    </source>
</reference>
<evidence type="ECO:0000256" key="3">
    <source>
        <dbReference type="ARBA" id="ARBA00022553"/>
    </source>
</evidence>
<evidence type="ECO:0000256" key="9">
    <source>
        <dbReference type="PROSITE-ProRule" id="PRU01091"/>
    </source>
</evidence>
<organism evidence="12 13">
    <name type="scientific">Parvibaculum sedimenti</name>
    <dbReference type="NCBI Taxonomy" id="2608632"/>
    <lineage>
        <taxon>Bacteria</taxon>
        <taxon>Pseudomonadati</taxon>
        <taxon>Pseudomonadota</taxon>
        <taxon>Alphaproteobacteria</taxon>
        <taxon>Hyphomicrobiales</taxon>
        <taxon>Parvibaculaceae</taxon>
        <taxon>Parvibaculum</taxon>
    </lineage>
</organism>
<dbReference type="PROSITE" id="PS51755">
    <property type="entry name" value="OMPR_PHOB"/>
    <property type="match status" value="1"/>
</dbReference>
<evidence type="ECO:0000259" key="11">
    <source>
        <dbReference type="PROSITE" id="PS51755"/>
    </source>
</evidence>
<dbReference type="SMART" id="SM00862">
    <property type="entry name" value="Trans_reg_C"/>
    <property type="match status" value="1"/>
</dbReference>
<evidence type="ECO:0000313" key="12">
    <source>
        <dbReference type="EMBL" id="KAB7740008.1"/>
    </source>
</evidence>
<dbReference type="SMART" id="SM00448">
    <property type="entry name" value="REC"/>
    <property type="match status" value="1"/>
</dbReference>
<dbReference type="CDD" id="cd00383">
    <property type="entry name" value="trans_reg_C"/>
    <property type="match status" value="1"/>
</dbReference>
<dbReference type="PROSITE" id="PS50110">
    <property type="entry name" value="RESPONSE_REGULATORY"/>
    <property type="match status" value="1"/>
</dbReference>
<dbReference type="SUPFAM" id="SSF46894">
    <property type="entry name" value="C-terminal effector domain of the bipartite response regulators"/>
    <property type="match status" value="1"/>
</dbReference>
<feature type="modified residue" description="4-aspartylphosphate" evidence="8">
    <location>
        <position position="51"/>
    </location>
</feature>
<dbReference type="InterPro" id="IPR016032">
    <property type="entry name" value="Sig_transdc_resp-reg_C-effctor"/>
</dbReference>
<keyword evidence="6 9" id="KW-0238">DNA-binding</keyword>
<dbReference type="GO" id="GO:0005829">
    <property type="term" value="C:cytosol"/>
    <property type="evidence" value="ECO:0007669"/>
    <property type="project" value="TreeGrafter"/>
</dbReference>
<feature type="DNA-binding region" description="OmpR/PhoB-type" evidence="9">
    <location>
        <begin position="126"/>
        <end position="226"/>
    </location>
</feature>
<dbReference type="InterPro" id="IPR039420">
    <property type="entry name" value="WalR-like"/>
</dbReference>
<keyword evidence="4" id="KW-0902">Two-component regulatory system</keyword>
<dbReference type="FunFam" id="3.40.50.2300:FF:000001">
    <property type="entry name" value="DNA-binding response regulator PhoB"/>
    <property type="match status" value="1"/>
</dbReference>
<dbReference type="Pfam" id="PF00072">
    <property type="entry name" value="Response_reg"/>
    <property type="match status" value="1"/>
</dbReference>
<evidence type="ECO:0000256" key="1">
    <source>
        <dbReference type="ARBA" id="ARBA00004496"/>
    </source>
</evidence>
<dbReference type="GO" id="GO:0006355">
    <property type="term" value="P:regulation of DNA-templated transcription"/>
    <property type="evidence" value="ECO:0007669"/>
    <property type="project" value="InterPro"/>
</dbReference>
<keyword evidence="2" id="KW-0963">Cytoplasm</keyword>
<dbReference type="InterPro" id="IPR001789">
    <property type="entry name" value="Sig_transdc_resp-reg_receiver"/>
</dbReference>
<evidence type="ECO:0000313" key="13">
    <source>
        <dbReference type="Proteomes" id="UP000468901"/>
    </source>
</evidence>
<dbReference type="InterPro" id="IPR001867">
    <property type="entry name" value="OmpR/PhoB-type_DNA-bd"/>
</dbReference>
<accession>A0A6N6VH26</accession>
<evidence type="ECO:0000256" key="7">
    <source>
        <dbReference type="ARBA" id="ARBA00023163"/>
    </source>
</evidence>
<sequence>MYRVLIVDDDVELTELLREYIELEGFTVECVHDGLACLRSDVDVHDLIVLDVMLPSISGFEVLKRLRQRSKVPVIMLTARDGDVDRVVGLELGADDYVSKPVNPRELIARIRAVLRRTNPAESGSSGELEVGDIRLDAASRSAWAIGRRLELTTAEFDLLQHLMRNAGIIVSRDELSSAVFGRKHAASADRNVDTLVSKVRRKIVPAGGVETCIKTIRNVGYLYALPSASTPDRDRRRAAVDD</sequence>
<dbReference type="Gene3D" id="3.40.50.2300">
    <property type="match status" value="1"/>
</dbReference>
<comment type="caution">
    <text evidence="12">The sequence shown here is derived from an EMBL/GenBank/DDBJ whole genome shotgun (WGS) entry which is preliminary data.</text>
</comment>
<dbReference type="CDD" id="cd17623">
    <property type="entry name" value="REC_OmpR_CpxR"/>
    <property type="match status" value="1"/>
</dbReference>
<dbReference type="AlphaFoldDB" id="A0A6N6VH26"/>
<gene>
    <name evidence="12" type="ORF">F2P47_10740</name>
</gene>
<dbReference type="GO" id="GO:0000976">
    <property type="term" value="F:transcription cis-regulatory region binding"/>
    <property type="evidence" value="ECO:0007669"/>
    <property type="project" value="TreeGrafter"/>
</dbReference>
<dbReference type="GO" id="GO:0000156">
    <property type="term" value="F:phosphorelay response regulator activity"/>
    <property type="evidence" value="ECO:0007669"/>
    <property type="project" value="TreeGrafter"/>
</dbReference>
<keyword evidence="7" id="KW-0804">Transcription</keyword>
<dbReference type="PANTHER" id="PTHR48111">
    <property type="entry name" value="REGULATOR OF RPOS"/>
    <property type="match status" value="1"/>
</dbReference>
<dbReference type="GO" id="GO:0032993">
    <property type="term" value="C:protein-DNA complex"/>
    <property type="evidence" value="ECO:0007669"/>
    <property type="project" value="TreeGrafter"/>
</dbReference>
<dbReference type="EMBL" id="WESC01000008">
    <property type="protein sequence ID" value="KAB7740008.1"/>
    <property type="molecule type" value="Genomic_DNA"/>
</dbReference>
<comment type="subcellular location">
    <subcellularLocation>
        <location evidence="1">Cytoplasm</location>
    </subcellularLocation>
</comment>
<protein>
    <submittedName>
        <fullName evidence="12">Response regulator</fullName>
    </submittedName>
</protein>
<dbReference type="Proteomes" id="UP000468901">
    <property type="component" value="Unassembled WGS sequence"/>
</dbReference>
<dbReference type="InterPro" id="IPR011006">
    <property type="entry name" value="CheY-like_superfamily"/>
</dbReference>
<keyword evidence="3 8" id="KW-0597">Phosphoprotein</keyword>
<keyword evidence="5" id="KW-0805">Transcription regulation</keyword>